<dbReference type="AlphaFoldDB" id="A0A2B4SUZ1"/>
<dbReference type="InterPro" id="IPR024764">
    <property type="entry name" value="TFIIIC_Znf"/>
</dbReference>
<dbReference type="GO" id="GO:0006384">
    <property type="term" value="P:transcription initiation at RNA polymerase III promoter"/>
    <property type="evidence" value="ECO:0007669"/>
    <property type="project" value="InterPro"/>
</dbReference>
<dbReference type="InterPro" id="IPR024761">
    <property type="entry name" value="TFIIIC_delta_N"/>
</dbReference>
<dbReference type="GO" id="GO:0004402">
    <property type="term" value="F:histone acetyltransferase activity"/>
    <property type="evidence" value="ECO:0007669"/>
    <property type="project" value="InterPro"/>
</dbReference>
<dbReference type="Proteomes" id="UP000225706">
    <property type="component" value="Unassembled WGS sequence"/>
</dbReference>
<evidence type="ECO:0000313" key="3">
    <source>
        <dbReference type="EMBL" id="PFX32690.1"/>
    </source>
</evidence>
<feature type="domain" description="Transcription factor IIIC 90kDa subunit N-terminal" evidence="1">
    <location>
        <begin position="28"/>
        <end position="406"/>
    </location>
</feature>
<dbReference type="InterPro" id="IPR015943">
    <property type="entry name" value="WD40/YVTN_repeat-like_dom_sf"/>
</dbReference>
<name>A0A2B4SUZ1_STYPI</name>
<evidence type="ECO:0000259" key="1">
    <source>
        <dbReference type="Pfam" id="PF12657"/>
    </source>
</evidence>
<sequence>MADGSVEAKVIETVKFSCLPSYPNAISWSLDDRVSVITDQCVYILTLTLSPTRFGVDPKKTSIPGFKKNTEYDVGIDKKQLSNVESIDWRLDPKVNQSLLACSCNGFLKVAWSPLNCDENGRCIIAALYSEDQLCIYLSPLLGTKWKEVIDLSQEFSSYLAKNNFELGQDVMKKTDWGKVSRSFTKKNGSNRNQYSVFKQRIEILAFTCLHWFSHLYLSRDVSSNNTEEIIKDEKFAVLAVGNQSGAVIFWKVMVPVKVDKAIVQLGGILNTGQSWPSSLSWKETNPNQGLLAVGSTNGLIKIFILKLLPSISGVAEYVLWGDKDDMQVLCLEWVHSQLTHDELHYLVACKGSSAILFSVAAKNDALIQKPSYKIIQGIHRMPITGLACTQNGTILTCSLDGSVQTTSVDGAVASAVSCVAKKGFTCSGVGVSANGVFIALFLSPSNHTQQYLESHPIHIRFVNIAWGSSSVERLMTSEEVQLDRKWDVCKALQHLMYYSKKLPKPLQVVSTEAVEGSSFAVLVIMQYTLAVMRVISQQQEDDLSGNQEEQLKWTAQLEWIRDYIYKRLVSATLKSWLEGKKAGTVSHLDSVAALVMCDWLVTKGIDSAVTDAVTQVYEAFNDTGGLKKISSDTVKSQANGKESTSDLLRQTEISMEKQSVILQSNAEAVKSLVKDIYEPSAGVIDESFTLLSREQCPLCQTAIAVESLEYGTCLSGHRWPRCCVSFVICADLALRRCQDCNRCVSTPSPRSSPWLRSLLQLTKCPFCSGFFH</sequence>
<proteinExistence type="predicted"/>
<keyword evidence="4" id="KW-1185">Reference proteome</keyword>
<dbReference type="Pfam" id="PF12657">
    <property type="entry name" value="TFIIIC_delta"/>
    <property type="match status" value="1"/>
</dbReference>
<evidence type="ECO:0000259" key="2">
    <source>
        <dbReference type="Pfam" id="PF12660"/>
    </source>
</evidence>
<dbReference type="SUPFAM" id="SSF50978">
    <property type="entry name" value="WD40 repeat-like"/>
    <property type="match status" value="1"/>
</dbReference>
<dbReference type="OrthoDB" id="6021743at2759"/>
<dbReference type="GO" id="GO:0000127">
    <property type="term" value="C:transcription factor TFIIIC complex"/>
    <property type="evidence" value="ECO:0007669"/>
    <property type="project" value="InterPro"/>
</dbReference>
<dbReference type="Gene3D" id="2.130.10.10">
    <property type="entry name" value="YVTN repeat-like/Quinoprotein amine dehydrogenase"/>
    <property type="match status" value="1"/>
</dbReference>
<dbReference type="InterPro" id="IPR044230">
    <property type="entry name" value="GTF3C4"/>
</dbReference>
<dbReference type="InterPro" id="IPR036322">
    <property type="entry name" value="WD40_repeat_dom_sf"/>
</dbReference>
<protein>
    <submittedName>
        <fullName evidence="3">General transcription factor 3C polypeptide 4</fullName>
    </submittedName>
</protein>
<feature type="domain" description="Transcription factor IIIC putative zinc-finger" evidence="2">
    <location>
        <begin position="694"/>
        <end position="771"/>
    </location>
</feature>
<reference evidence="4" key="1">
    <citation type="journal article" date="2017" name="bioRxiv">
        <title>Comparative analysis of the genomes of Stylophora pistillata and Acropora digitifera provides evidence for extensive differences between species of corals.</title>
        <authorList>
            <person name="Voolstra C.R."/>
            <person name="Li Y."/>
            <person name="Liew Y.J."/>
            <person name="Baumgarten S."/>
            <person name="Zoccola D."/>
            <person name="Flot J.-F."/>
            <person name="Tambutte S."/>
            <person name="Allemand D."/>
            <person name="Aranda M."/>
        </authorList>
    </citation>
    <scope>NUCLEOTIDE SEQUENCE [LARGE SCALE GENOMIC DNA]</scope>
</reference>
<dbReference type="Pfam" id="PF12660">
    <property type="entry name" value="zf-TFIIIC"/>
    <property type="match status" value="1"/>
</dbReference>
<comment type="caution">
    <text evidence="3">The sequence shown here is derived from an EMBL/GenBank/DDBJ whole genome shotgun (WGS) entry which is preliminary data.</text>
</comment>
<evidence type="ECO:0000313" key="4">
    <source>
        <dbReference type="Proteomes" id="UP000225706"/>
    </source>
</evidence>
<dbReference type="STRING" id="50429.A0A2B4SUZ1"/>
<dbReference type="EMBL" id="LSMT01000020">
    <property type="protein sequence ID" value="PFX32690.1"/>
    <property type="molecule type" value="Genomic_DNA"/>
</dbReference>
<dbReference type="PANTHER" id="PTHR15496:SF2">
    <property type="entry name" value="GENERAL TRANSCRIPTION FACTOR 3C POLYPEPTIDE 4"/>
    <property type="match status" value="1"/>
</dbReference>
<organism evidence="3 4">
    <name type="scientific">Stylophora pistillata</name>
    <name type="common">Smooth cauliflower coral</name>
    <dbReference type="NCBI Taxonomy" id="50429"/>
    <lineage>
        <taxon>Eukaryota</taxon>
        <taxon>Metazoa</taxon>
        <taxon>Cnidaria</taxon>
        <taxon>Anthozoa</taxon>
        <taxon>Hexacorallia</taxon>
        <taxon>Scleractinia</taxon>
        <taxon>Astrocoeniina</taxon>
        <taxon>Pocilloporidae</taxon>
        <taxon>Stylophora</taxon>
    </lineage>
</organism>
<accession>A0A2B4SUZ1</accession>
<dbReference type="PANTHER" id="PTHR15496">
    <property type="entry name" value="GENERAL TRANSCRIPTION FACTOR 3C POLYPEPTIDE 4 FAMILY"/>
    <property type="match status" value="1"/>
</dbReference>
<gene>
    <name evidence="3" type="primary">GTF3C4</name>
    <name evidence="3" type="ORF">AWC38_SpisGene2501</name>
</gene>